<evidence type="ECO:0000256" key="1">
    <source>
        <dbReference type="ARBA" id="ARBA00007569"/>
    </source>
</evidence>
<dbReference type="InterPro" id="IPR037232">
    <property type="entry name" value="NADH_quin_OxRdtase_su_C/D-like"/>
</dbReference>
<protein>
    <recommendedName>
        <fullName evidence="2">NADH:ubiquinone oxidoreductase 30kDa subunit domain-containing protein</fullName>
    </recommendedName>
</protein>
<comment type="similarity">
    <text evidence="1">Belongs to the complex I 30 kDa subunit family.</text>
</comment>
<dbReference type="InterPro" id="IPR001268">
    <property type="entry name" value="NADH_UbQ_OxRdtase_30kDa_su"/>
</dbReference>
<dbReference type="GO" id="GO:0008137">
    <property type="term" value="F:NADH dehydrogenase (ubiquinone) activity"/>
    <property type="evidence" value="ECO:0007669"/>
    <property type="project" value="InterPro"/>
</dbReference>
<sequence length="104" mass="12362">MHKKNIIRYSEWLTNILGSLYYSLVVIGNNHIQLTVSKKQLSNVIRFLKDHSHCQYKVLSDISGVDSPFRKGNRFFIVYQLLSLRFNHRISIKVFVNIYKKYLL</sequence>
<gene>
    <name evidence="3" type="ORF">QSP1433_LOCUS15780</name>
</gene>
<dbReference type="AlphaFoldDB" id="A0A7S2SMJ8"/>
<dbReference type="PANTHER" id="PTHR10884">
    <property type="entry name" value="NADH DEHYDROGENASE UBIQUINONE IRON-SULFUR PROTEIN 3"/>
    <property type="match status" value="1"/>
</dbReference>
<dbReference type="Gene3D" id="3.30.460.80">
    <property type="entry name" value="NADH:ubiquinone oxidoreductase, 30kDa subunit"/>
    <property type="match status" value="1"/>
</dbReference>
<dbReference type="Pfam" id="PF00329">
    <property type="entry name" value="Complex1_30kDa"/>
    <property type="match status" value="1"/>
</dbReference>
<dbReference type="EMBL" id="HBHK01025057">
    <property type="protein sequence ID" value="CAD9704493.1"/>
    <property type="molecule type" value="Transcribed_RNA"/>
</dbReference>
<dbReference type="PANTHER" id="PTHR10884:SF14">
    <property type="entry name" value="NADH DEHYDROGENASE [UBIQUINONE] IRON-SULFUR PROTEIN 3, MITOCHONDRIAL"/>
    <property type="match status" value="1"/>
</dbReference>
<dbReference type="SUPFAM" id="SSF143243">
    <property type="entry name" value="Nqo5-like"/>
    <property type="match status" value="1"/>
</dbReference>
<accession>A0A7S2SMJ8</accession>
<organism evidence="3">
    <name type="scientific">Mucochytrium quahogii</name>
    <dbReference type="NCBI Taxonomy" id="96639"/>
    <lineage>
        <taxon>Eukaryota</taxon>
        <taxon>Sar</taxon>
        <taxon>Stramenopiles</taxon>
        <taxon>Bigyra</taxon>
        <taxon>Labyrinthulomycetes</taxon>
        <taxon>Thraustochytrida</taxon>
        <taxon>Thraustochytriidae</taxon>
        <taxon>Mucochytrium</taxon>
    </lineage>
</organism>
<reference evidence="3" key="1">
    <citation type="submission" date="2021-01" db="EMBL/GenBank/DDBJ databases">
        <authorList>
            <person name="Corre E."/>
            <person name="Pelletier E."/>
            <person name="Niang G."/>
            <person name="Scheremetjew M."/>
            <person name="Finn R."/>
            <person name="Kale V."/>
            <person name="Holt S."/>
            <person name="Cochrane G."/>
            <person name="Meng A."/>
            <person name="Brown T."/>
            <person name="Cohen L."/>
        </authorList>
    </citation>
    <scope>NUCLEOTIDE SEQUENCE</scope>
    <source>
        <strain evidence="3">NY070348D</strain>
    </source>
</reference>
<feature type="domain" description="NADH:ubiquinone oxidoreductase 30kDa subunit" evidence="2">
    <location>
        <begin position="34"/>
        <end position="96"/>
    </location>
</feature>
<evidence type="ECO:0000313" key="3">
    <source>
        <dbReference type="EMBL" id="CAD9704493.1"/>
    </source>
</evidence>
<name>A0A7S2SMJ8_9STRA</name>
<evidence type="ECO:0000259" key="2">
    <source>
        <dbReference type="Pfam" id="PF00329"/>
    </source>
</evidence>
<proteinExistence type="inferred from homology"/>